<dbReference type="AlphaFoldDB" id="A0A8H5ZNH5"/>
<sequence length="84" mass="9074">MSRTCCTHATINFENSIHITQHIDAPRSALDQLGPHPVANRQWSRAQVQGRARLQGPPGGNGQHGWRGPLAEATLAQRVLSTGS</sequence>
<protein>
    <submittedName>
        <fullName evidence="2">Uncharacterized protein</fullName>
    </submittedName>
</protein>
<dbReference type="Proteomes" id="UP000624244">
    <property type="component" value="Unassembled WGS sequence"/>
</dbReference>
<reference evidence="2" key="1">
    <citation type="submission" date="2019-11" db="EMBL/GenBank/DDBJ databases">
        <title>Bipolaris sorokiniana Genome sequencing.</title>
        <authorList>
            <person name="Wang H."/>
        </authorList>
    </citation>
    <scope>NUCLEOTIDE SEQUENCE</scope>
</reference>
<proteinExistence type="predicted"/>
<gene>
    <name evidence="2" type="ORF">GGP41_004228</name>
</gene>
<dbReference type="EMBL" id="WNKQ01000005">
    <property type="protein sequence ID" value="KAF5851419.1"/>
    <property type="molecule type" value="Genomic_DNA"/>
</dbReference>
<evidence type="ECO:0000313" key="3">
    <source>
        <dbReference type="Proteomes" id="UP000624244"/>
    </source>
</evidence>
<feature type="region of interest" description="Disordered" evidence="1">
    <location>
        <begin position="29"/>
        <end position="70"/>
    </location>
</feature>
<evidence type="ECO:0000313" key="2">
    <source>
        <dbReference type="EMBL" id="KAF5851419.1"/>
    </source>
</evidence>
<organism evidence="2 3">
    <name type="scientific">Cochliobolus sativus</name>
    <name type="common">Common root rot and spot blotch fungus</name>
    <name type="synonym">Bipolaris sorokiniana</name>
    <dbReference type="NCBI Taxonomy" id="45130"/>
    <lineage>
        <taxon>Eukaryota</taxon>
        <taxon>Fungi</taxon>
        <taxon>Dikarya</taxon>
        <taxon>Ascomycota</taxon>
        <taxon>Pezizomycotina</taxon>
        <taxon>Dothideomycetes</taxon>
        <taxon>Pleosporomycetidae</taxon>
        <taxon>Pleosporales</taxon>
        <taxon>Pleosporineae</taxon>
        <taxon>Pleosporaceae</taxon>
        <taxon>Bipolaris</taxon>
    </lineage>
</organism>
<accession>A0A8H5ZNH5</accession>
<evidence type="ECO:0000256" key="1">
    <source>
        <dbReference type="SAM" id="MobiDB-lite"/>
    </source>
</evidence>
<comment type="caution">
    <text evidence="2">The sequence shown here is derived from an EMBL/GenBank/DDBJ whole genome shotgun (WGS) entry which is preliminary data.</text>
</comment>
<name>A0A8H5ZNH5_COCSA</name>